<evidence type="ECO:0008006" key="3">
    <source>
        <dbReference type="Google" id="ProtNLM"/>
    </source>
</evidence>
<keyword evidence="2" id="KW-1185">Reference proteome</keyword>
<evidence type="ECO:0000313" key="1">
    <source>
        <dbReference type="EMBL" id="EPS99687.1"/>
    </source>
</evidence>
<dbReference type="EMBL" id="KE504155">
    <property type="protein sequence ID" value="EPS99687.1"/>
    <property type="molecule type" value="Genomic_DNA"/>
</dbReference>
<dbReference type="HOGENOM" id="CLU_102301_4_1_1"/>
<dbReference type="AlphaFoldDB" id="S8E4S3"/>
<accession>S8E4S3</accession>
<organism evidence="1 2">
    <name type="scientific">Fomitopsis schrenkii</name>
    <name type="common">Brown rot fungus</name>
    <dbReference type="NCBI Taxonomy" id="2126942"/>
    <lineage>
        <taxon>Eukaryota</taxon>
        <taxon>Fungi</taxon>
        <taxon>Dikarya</taxon>
        <taxon>Basidiomycota</taxon>
        <taxon>Agaricomycotina</taxon>
        <taxon>Agaricomycetes</taxon>
        <taxon>Polyporales</taxon>
        <taxon>Fomitopsis</taxon>
    </lineage>
</organism>
<reference evidence="1 2" key="1">
    <citation type="journal article" date="2012" name="Science">
        <title>The Paleozoic origin of enzymatic lignin decomposition reconstructed from 31 fungal genomes.</title>
        <authorList>
            <person name="Floudas D."/>
            <person name="Binder M."/>
            <person name="Riley R."/>
            <person name="Barry K."/>
            <person name="Blanchette R.A."/>
            <person name="Henrissat B."/>
            <person name="Martinez A.T."/>
            <person name="Otillar R."/>
            <person name="Spatafora J.W."/>
            <person name="Yadav J.S."/>
            <person name="Aerts A."/>
            <person name="Benoit I."/>
            <person name="Boyd A."/>
            <person name="Carlson A."/>
            <person name="Copeland A."/>
            <person name="Coutinho P.M."/>
            <person name="de Vries R.P."/>
            <person name="Ferreira P."/>
            <person name="Findley K."/>
            <person name="Foster B."/>
            <person name="Gaskell J."/>
            <person name="Glotzer D."/>
            <person name="Gorecki P."/>
            <person name="Heitman J."/>
            <person name="Hesse C."/>
            <person name="Hori C."/>
            <person name="Igarashi K."/>
            <person name="Jurgens J.A."/>
            <person name="Kallen N."/>
            <person name="Kersten P."/>
            <person name="Kohler A."/>
            <person name="Kuees U."/>
            <person name="Kumar T.K.A."/>
            <person name="Kuo A."/>
            <person name="LaButti K."/>
            <person name="Larrondo L.F."/>
            <person name="Lindquist E."/>
            <person name="Ling A."/>
            <person name="Lombard V."/>
            <person name="Lucas S."/>
            <person name="Lundell T."/>
            <person name="Martin R."/>
            <person name="McLaughlin D.J."/>
            <person name="Morgenstern I."/>
            <person name="Morin E."/>
            <person name="Murat C."/>
            <person name="Nagy L.G."/>
            <person name="Nolan M."/>
            <person name="Ohm R.A."/>
            <person name="Patyshakuliyeva A."/>
            <person name="Rokas A."/>
            <person name="Ruiz-Duenas F.J."/>
            <person name="Sabat G."/>
            <person name="Salamov A."/>
            <person name="Samejima M."/>
            <person name="Schmutz J."/>
            <person name="Slot J.C."/>
            <person name="St John F."/>
            <person name="Stenlid J."/>
            <person name="Sun H."/>
            <person name="Sun S."/>
            <person name="Syed K."/>
            <person name="Tsang A."/>
            <person name="Wiebenga A."/>
            <person name="Young D."/>
            <person name="Pisabarro A."/>
            <person name="Eastwood D.C."/>
            <person name="Martin F."/>
            <person name="Cullen D."/>
            <person name="Grigoriev I.V."/>
            <person name="Hibbett D.S."/>
        </authorList>
    </citation>
    <scope>NUCLEOTIDE SEQUENCE</scope>
    <source>
        <strain evidence="2">FP-58527</strain>
    </source>
</reference>
<gene>
    <name evidence="1" type="ORF">FOMPIDRAFT_1123963</name>
</gene>
<protein>
    <recommendedName>
        <fullName evidence="3">GAG-pre-integrase domain-containing protein</fullName>
    </recommendedName>
</protein>
<sequence length="110" mass="12561">MPSLSPESSPVCHMTLYELHQSLAHLNYQYLEQMAKNHSFDGIVMTDFSKPKCTSCLQAKARHTPIALLHQSPLADRFGNHVHMDVWGPASVMTIDRCIYYLMLINNSKR</sequence>
<dbReference type="InParanoid" id="S8E4S3"/>
<name>S8E4S3_FOMSC</name>
<dbReference type="STRING" id="743788.S8E4S3"/>
<evidence type="ECO:0000313" key="2">
    <source>
        <dbReference type="Proteomes" id="UP000015241"/>
    </source>
</evidence>
<dbReference type="OrthoDB" id="2794615at2759"/>
<dbReference type="Proteomes" id="UP000015241">
    <property type="component" value="Unassembled WGS sequence"/>
</dbReference>
<proteinExistence type="predicted"/>